<dbReference type="Pfam" id="PF01067">
    <property type="entry name" value="Calpain_III"/>
    <property type="match status" value="1"/>
</dbReference>
<dbReference type="CDD" id="cd00044">
    <property type="entry name" value="CysPc"/>
    <property type="match status" value="1"/>
</dbReference>
<dbReference type="PANTHER" id="PTHR10183">
    <property type="entry name" value="CALPAIN"/>
    <property type="match status" value="1"/>
</dbReference>
<keyword evidence="3 6" id="KW-0378">Hydrolase</keyword>
<feature type="domain" description="Calpain catalytic" evidence="7">
    <location>
        <begin position="1"/>
        <end position="303"/>
    </location>
</feature>
<evidence type="ECO:0000259" key="7">
    <source>
        <dbReference type="PROSITE" id="PS50203"/>
    </source>
</evidence>
<dbReference type="SMART" id="SM00720">
    <property type="entry name" value="calpain_III"/>
    <property type="match status" value="1"/>
</dbReference>
<evidence type="ECO:0000256" key="1">
    <source>
        <dbReference type="ARBA" id="ARBA00007623"/>
    </source>
</evidence>
<dbReference type="InterPro" id="IPR038765">
    <property type="entry name" value="Papain-like_cys_pep_sf"/>
</dbReference>
<dbReference type="Pfam" id="PF00648">
    <property type="entry name" value="Peptidase_C2"/>
    <property type="match status" value="1"/>
</dbReference>
<dbReference type="InterPro" id="IPR022683">
    <property type="entry name" value="Calpain_III"/>
</dbReference>
<evidence type="ECO:0000313" key="9">
    <source>
        <dbReference type="Proteomes" id="UP001378592"/>
    </source>
</evidence>
<comment type="similarity">
    <text evidence="1">Belongs to the peptidase C2 family.</text>
</comment>
<protein>
    <recommendedName>
        <fullName evidence="7">Calpain catalytic domain-containing protein</fullName>
    </recommendedName>
</protein>
<dbReference type="SUPFAM" id="SSF54001">
    <property type="entry name" value="Cysteine proteinases"/>
    <property type="match status" value="1"/>
</dbReference>
<keyword evidence="2 6" id="KW-0645">Protease</keyword>
<feature type="active site" evidence="5 6">
    <location>
        <position position="64"/>
    </location>
</feature>
<accession>A0AAN9VPZ2</accession>
<evidence type="ECO:0000256" key="6">
    <source>
        <dbReference type="PROSITE-ProRule" id="PRU00239"/>
    </source>
</evidence>
<dbReference type="GO" id="GO:0005737">
    <property type="term" value="C:cytoplasm"/>
    <property type="evidence" value="ECO:0007669"/>
    <property type="project" value="TreeGrafter"/>
</dbReference>
<evidence type="ECO:0000256" key="3">
    <source>
        <dbReference type="ARBA" id="ARBA00022801"/>
    </source>
</evidence>
<dbReference type="InterPro" id="IPR001300">
    <property type="entry name" value="Peptidase_C2_calpain_cat"/>
</dbReference>
<dbReference type="InterPro" id="IPR022682">
    <property type="entry name" value="Calpain_domain_III"/>
</dbReference>
<feature type="active site" evidence="5 6">
    <location>
        <position position="241"/>
    </location>
</feature>
<organism evidence="8 9">
    <name type="scientific">Gryllus longicercus</name>
    <dbReference type="NCBI Taxonomy" id="2509291"/>
    <lineage>
        <taxon>Eukaryota</taxon>
        <taxon>Metazoa</taxon>
        <taxon>Ecdysozoa</taxon>
        <taxon>Arthropoda</taxon>
        <taxon>Hexapoda</taxon>
        <taxon>Insecta</taxon>
        <taxon>Pterygota</taxon>
        <taxon>Neoptera</taxon>
        <taxon>Polyneoptera</taxon>
        <taxon>Orthoptera</taxon>
        <taxon>Ensifera</taxon>
        <taxon>Gryllidea</taxon>
        <taxon>Grylloidea</taxon>
        <taxon>Gryllidae</taxon>
        <taxon>Gryllinae</taxon>
        <taxon>Gryllus</taxon>
    </lineage>
</organism>
<dbReference type="PRINTS" id="PR00704">
    <property type="entry name" value="CALPAIN"/>
</dbReference>
<dbReference type="Gene3D" id="3.90.70.10">
    <property type="entry name" value="Cysteine proteinases"/>
    <property type="match status" value="1"/>
</dbReference>
<evidence type="ECO:0000256" key="4">
    <source>
        <dbReference type="ARBA" id="ARBA00022807"/>
    </source>
</evidence>
<evidence type="ECO:0000256" key="5">
    <source>
        <dbReference type="PIRSR" id="PIRSR622684-1"/>
    </source>
</evidence>
<dbReference type="EMBL" id="JAZDUA010000138">
    <property type="protein sequence ID" value="KAK7866741.1"/>
    <property type="molecule type" value="Genomic_DNA"/>
</dbReference>
<dbReference type="PROSITE" id="PS50203">
    <property type="entry name" value="CALPAIN_CAT"/>
    <property type="match status" value="1"/>
</dbReference>
<proteinExistence type="inferred from homology"/>
<keyword evidence="4 6" id="KW-0788">Thiol protease</keyword>
<dbReference type="AlphaFoldDB" id="A0AAN9VPZ2"/>
<dbReference type="InterPro" id="IPR022684">
    <property type="entry name" value="Calpain_cysteine_protease"/>
</dbReference>
<dbReference type="Gene3D" id="2.60.120.380">
    <property type="match status" value="1"/>
</dbReference>
<dbReference type="GO" id="GO:0006508">
    <property type="term" value="P:proteolysis"/>
    <property type="evidence" value="ECO:0007669"/>
    <property type="project" value="UniProtKB-KW"/>
</dbReference>
<keyword evidence="9" id="KW-1185">Reference proteome</keyword>
<evidence type="ECO:0000313" key="8">
    <source>
        <dbReference type="EMBL" id="KAK7866741.1"/>
    </source>
</evidence>
<dbReference type="PANTHER" id="PTHR10183:SF379">
    <property type="entry name" value="CALPAIN-5"/>
    <property type="match status" value="1"/>
</dbReference>
<dbReference type="SUPFAM" id="SSF49758">
    <property type="entry name" value="Calpain large subunit, middle domain (domain III)"/>
    <property type="match status" value="1"/>
</dbReference>
<sequence>MPLTEKEKRMMQKLAKEKKFVDKEFSLERDGVERKRPHELVDKPELFIDGPSHMDVKQESLGDCWFLCVASVVAQHPHLIHQVIPSDQCLYGNDYQGILVFRFWNLGQWKTVYIDDTLPVNEKGDLIYSGCTKSNEFWLPLLEKAFAKFHGSYRALVAGWPSEALLCLTGYIVDEHLDIKLNERQLYELFSNEIQHNSLIATGTSDADETQGIAGYHAYSVTGAYTVRAGDSFVRLVRVRNPWGDVEDSEWKGAFSDKDPRWTGVDVETRKKVEFVKDEDGQFFMKAAHFKKHLPEYTIASRYPNFGDFYATPAQQIYNFTNVWPKGISLEGDGIEYAENFLRNPQYLLTVDKPNENRRNKSEEDDDENYPMYDVVIQLVQDQHRTKYENEQCLTSVTVFQTGGRYPDELTLDNFEEFEPHRDSTDFKECCSVIARLRLSGGKYILVPCIFNSTIGRPFFMRVFSRRPIQIEPIIHEE</sequence>
<dbReference type="Proteomes" id="UP001378592">
    <property type="component" value="Unassembled WGS sequence"/>
</dbReference>
<gene>
    <name evidence="8" type="ORF">R5R35_003161</name>
</gene>
<dbReference type="InterPro" id="IPR036213">
    <property type="entry name" value="Calpain_III_sf"/>
</dbReference>
<dbReference type="GO" id="GO:0004198">
    <property type="term" value="F:calcium-dependent cysteine-type endopeptidase activity"/>
    <property type="evidence" value="ECO:0007669"/>
    <property type="project" value="InterPro"/>
</dbReference>
<dbReference type="SMART" id="SM00230">
    <property type="entry name" value="CysPc"/>
    <property type="match status" value="1"/>
</dbReference>
<feature type="active site" evidence="5 6">
    <location>
        <position position="217"/>
    </location>
</feature>
<name>A0AAN9VPZ2_9ORTH</name>
<evidence type="ECO:0000256" key="2">
    <source>
        <dbReference type="ARBA" id="ARBA00022670"/>
    </source>
</evidence>
<comment type="caution">
    <text evidence="8">The sequence shown here is derived from an EMBL/GenBank/DDBJ whole genome shotgun (WGS) entry which is preliminary data.</text>
</comment>
<reference evidence="8 9" key="1">
    <citation type="submission" date="2024-03" db="EMBL/GenBank/DDBJ databases">
        <title>The genome assembly and annotation of the cricket Gryllus longicercus Weissman &amp; Gray.</title>
        <authorList>
            <person name="Szrajer S."/>
            <person name="Gray D."/>
            <person name="Ylla G."/>
        </authorList>
    </citation>
    <scope>NUCLEOTIDE SEQUENCE [LARGE SCALE GENOMIC DNA]</scope>
    <source>
        <strain evidence="8">DAG 2021-001</strain>
        <tissue evidence="8">Whole body minus gut</tissue>
    </source>
</reference>